<evidence type="ECO:0000313" key="2">
    <source>
        <dbReference type="EMBL" id="EKG20837.1"/>
    </source>
</evidence>
<dbReference type="HOGENOM" id="CLU_1686954_0_0_1"/>
<evidence type="ECO:0000313" key="3">
    <source>
        <dbReference type="Proteomes" id="UP000007129"/>
    </source>
</evidence>
<organism evidence="2 3">
    <name type="scientific">Macrophomina phaseolina (strain MS6)</name>
    <name type="common">Charcoal rot fungus</name>
    <dbReference type="NCBI Taxonomy" id="1126212"/>
    <lineage>
        <taxon>Eukaryota</taxon>
        <taxon>Fungi</taxon>
        <taxon>Dikarya</taxon>
        <taxon>Ascomycota</taxon>
        <taxon>Pezizomycotina</taxon>
        <taxon>Dothideomycetes</taxon>
        <taxon>Dothideomycetes incertae sedis</taxon>
        <taxon>Botryosphaeriales</taxon>
        <taxon>Botryosphaeriaceae</taxon>
        <taxon>Macrophomina</taxon>
    </lineage>
</organism>
<feature type="region of interest" description="Disordered" evidence="1">
    <location>
        <begin position="112"/>
        <end position="131"/>
    </location>
</feature>
<dbReference type="Proteomes" id="UP000007129">
    <property type="component" value="Unassembled WGS sequence"/>
</dbReference>
<comment type="caution">
    <text evidence="2">The sequence shown here is derived from an EMBL/GenBank/DDBJ whole genome shotgun (WGS) entry which is preliminary data.</text>
</comment>
<gene>
    <name evidence="2" type="ORF">MPH_01871</name>
</gene>
<protein>
    <submittedName>
        <fullName evidence="2">Uncharacterized protein</fullName>
    </submittedName>
</protein>
<proteinExistence type="predicted"/>
<dbReference type="InParanoid" id="K2S7F2"/>
<dbReference type="EMBL" id="AHHD01000076">
    <property type="protein sequence ID" value="EKG20837.1"/>
    <property type="molecule type" value="Genomic_DNA"/>
</dbReference>
<evidence type="ECO:0000256" key="1">
    <source>
        <dbReference type="SAM" id="MobiDB-lite"/>
    </source>
</evidence>
<reference evidence="2 3" key="1">
    <citation type="journal article" date="2012" name="BMC Genomics">
        <title>Tools to kill: Genome of one of the most destructive plant pathogenic fungi Macrophomina phaseolina.</title>
        <authorList>
            <person name="Islam M.S."/>
            <person name="Haque M.S."/>
            <person name="Islam M.M."/>
            <person name="Emdad E.M."/>
            <person name="Halim A."/>
            <person name="Hossen Q.M.M."/>
            <person name="Hossain M.Z."/>
            <person name="Ahmed B."/>
            <person name="Rahim S."/>
            <person name="Rahman M.S."/>
            <person name="Alam M.M."/>
            <person name="Hou S."/>
            <person name="Wan X."/>
            <person name="Saito J.A."/>
            <person name="Alam M."/>
        </authorList>
    </citation>
    <scope>NUCLEOTIDE SEQUENCE [LARGE SCALE GENOMIC DNA]</scope>
    <source>
        <strain evidence="2 3">MS6</strain>
    </source>
</reference>
<accession>K2S7F2</accession>
<dbReference type="AlphaFoldDB" id="K2S7F2"/>
<dbReference type="VEuPathDB" id="FungiDB:MPH_01871"/>
<name>K2S7F2_MACPH</name>
<sequence>MPCPMFSSCRSRPIRSKMLKFSPMVVRITGPHAAWTTLILQRPDNFTALDLEAEAYVRLFRGPPHGLFPTQVGCSTSPAVGILAAATVPDSGRGHTERYEIHWVTGSRQATRAIPGGTTAPPVFPASRLPENGLQGPCRRDLAIMTSRSTRCLGQF</sequence>